<sequence length="179" mass="20093">GAVKNLPRSPLDLYTPRWVKGRGTTKVGLCPICAEAPSRGGEGKKLWLSMKFSAFNYHMQYYHGISPSTGMPFSPPVGFMHTTHLPQSKPGFKSKHERSQIEQGKCHKCNKWVAVEGVKDVEVKVKEIFWWKHAAACHQRSTIPGEEDVFLDDEIYRMALAAVKDDQDSDPGLVKPEDP</sequence>
<comment type="caution">
    <text evidence="1">The sequence shown here is derived from an EMBL/GenBank/DDBJ whole genome shotgun (WGS) entry which is preliminary data.</text>
</comment>
<reference evidence="1" key="1">
    <citation type="journal article" date="2021" name="Environ. Microbiol.">
        <title>Gene family expansions and transcriptome signatures uncover fungal adaptations to wood decay.</title>
        <authorList>
            <person name="Hage H."/>
            <person name="Miyauchi S."/>
            <person name="Viragh M."/>
            <person name="Drula E."/>
            <person name="Min B."/>
            <person name="Chaduli D."/>
            <person name="Navarro D."/>
            <person name="Favel A."/>
            <person name="Norest M."/>
            <person name="Lesage-Meessen L."/>
            <person name="Balint B."/>
            <person name="Merenyi Z."/>
            <person name="de Eugenio L."/>
            <person name="Morin E."/>
            <person name="Martinez A.T."/>
            <person name="Baldrian P."/>
            <person name="Stursova M."/>
            <person name="Martinez M.J."/>
            <person name="Novotny C."/>
            <person name="Magnuson J.K."/>
            <person name="Spatafora J.W."/>
            <person name="Maurice S."/>
            <person name="Pangilinan J."/>
            <person name="Andreopoulos W."/>
            <person name="LaButti K."/>
            <person name="Hundley H."/>
            <person name="Na H."/>
            <person name="Kuo A."/>
            <person name="Barry K."/>
            <person name="Lipzen A."/>
            <person name="Henrissat B."/>
            <person name="Riley R."/>
            <person name="Ahrendt S."/>
            <person name="Nagy L.G."/>
            <person name="Grigoriev I.V."/>
            <person name="Martin F."/>
            <person name="Rosso M.N."/>
        </authorList>
    </citation>
    <scope>NUCLEOTIDE SEQUENCE</scope>
    <source>
        <strain evidence="1">CBS 384.51</strain>
    </source>
</reference>
<gene>
    <name evidence="1" type="ORF">BDY19DRAFT_898530</name>
</gene>
<dbReference type="EMBL" id="MU274943">
    <property type="protein sequence ID" value="KAI0084414.1"/>
    <property type="molecule type" value="Genomic_DNA"/>
</dbReference>
<organism evidence="1 2">
    <name type="scientific">Irpex rosettiformis</name>
    <dbReference type="NCBI Taxonomy" id="378272"/>
    <lineage>
        <taxon>Eukaryota</taxon>
        <taxon>Fungi</taxon>
        <taxon>Dikarya</taxon>
        <taxon>Basidiomycota</taxon>
        <taxon>Agaricomycotina</taxon>
        <taxon>Agaricomycetes</taxon>
        <taxon>Polyporales</taxon>
        <taxon>Irpicaceae</taxon>
        <taxon>Irpex</taxon>
    </lineage>
</organism>
<protein>
    <submittedName>
        <fullName evidence="1">Uncharacterized protein</fullName>
    </submittedName>
</protein>
<dbReference type="Proteomes" id="UP001055072">
    <property type="component" value="Unassembled WGS sequence"/>
</dbReference>
<feature type="non-terminal residue" evidence="1">
    <location>
        <position position="1"/>
    </location>
</feature>
<proteinExistence type="predicted"/>
<evidence type="ECO:0000313" key="2">
    <source>
        <dbReference type="Proteomes" id="UP001055072"/>
    </source>
</evidence>
<evidence type="ECO:0000313" key="1">
    <source>
        <dbReference type="EMBL" id="KAI0084414.1"/>
    </source>
</evidence>
<accession>A0ACB8TRG1</accession>
<keyword evidence="2" id="KW-1185">Reference proteome</keyword>
<name>A0ACB8TRG1_9APHY</name>